<accession>A0A918R0H7</accession>
<proteinExistence type="predicted"/>
<organism evidence="1 2">
    <name type="scientific">Streptomyces echinoruber</name>
    <dbReference type="NCBI Taxonomy" id="68898"/>
    <lineage>
        <taxon>Bacteria</taxon>
        <taxon>Bacillati</taxon>
        <taxon>Actinomycetota</taxon>
        <taxon>Actinomycetes</taxon>
        <taxon>Kitasatosporales</taxon>
        <taxon>Streptomycetaceae</taxon>
        <taxon>Streptomyces</taxon>
    </lineage>
</organism>
<evidence type="ECO:0000313" key="1">
    <source>
        <dbReference type="EMBL" id="GGZ80358.1"/>
    </source>
</evidence>
<gene>
    <name evidence="1" type="ORF">GCM10010389_17720</name>
</gene>
<reference evidence="1" key="2">
    <citation type="submission" date="2020-09" db="EMBL/GenBank/DDBJ databases">
        <authorList>
            <person name="Sun Q."/>
            <person name="Ohkuma M."/>
        </authorList>
    </citation>
    <scope>NUCLEOTIDE SEQUENCE</scope>
    <source>
        <strain evidence="1">JCM 5016</strain>
    </source>
</reference>
<dbReference type="AlphaFoldDB" id="A0A918R0H7"/>
<sequence length="78" mass="8529">MTPDNHPAATEATGDPTTARVVAALHRSAEADVSRVIDLYERWVKAGPPPIGTSLARWWDAHLAELHDAIRPPAKERP</sequence>
<dbReference type="Proteomes" id="UP000623010">
    <property type="component" value="Unassembled WGS sequence"/>
</dbReference>
<dbReference type="RefSeq" id="WP_190056769.1">
    <property type="nucleotide sequence ID" value="NZ_BMWH01000004.1"/>
</dbReference>
<name>A0A918R0H7_9ACTN</name>
<keyword evidence="2" id="KW-1185">Reference proteome</keyword>
<dbReference type="EMBL" id="BMWH01000004">
    <property type="protein sequence ID" value="GGZ80358.1"/>
    <property type="molecule type" value="Genomic_DNA"/>
</dbReference>
<comment type="caution">
    <text evidence="1">The sequence shown here is derived from an EMBL/GenBank/DDBJ whole genome shotgun (WGS) entry which is preliminary data.</text>
</comment>
<protein>
    <submittedName>
        <fullName evidence="1">Uncharacterized protein</fullName>
    </submittedName>
</protein>
<evidence type="ECO:0000313" key="2">
    <source>
        <dbReference type="Proteomes" id="UP000623010"/>
    </source>
</evidence>
<reference evidence="1" key="1">
    <citation type="journal article" date="2014" name="Int. J. Syst. Evol. Microbiol.">
        <title>Complete genome sequence of Corynebacterium casei LMG S-19264T (=DSM 44701T), isolated from a smear-ripened cheese.</title>
        <authorList>
            <consortium name="US DOE Joint Genome Institute (JGI-PGF)"/>
            <person name="Walter F."/>
            <person name="Albersmeier A."/>
            <person name="Kalinowski J."/>
            <person name="Ruckert C."/>
        </authorList>
    </citation>
    <scope>NUCLEOTIDE SEQUENCE</scope>
    <source>
        <strain evidence="1">JCM 5016</strain>
    </source>
</reference>